<keyword evidence="10" id="KW-1185">Reference proteome</keyword>
<sequence length="322" mass="37331">MGYPFWTHIALWTYLCLVCIIIVCGSEDNLLEELGLDVQHDIRKINISQEEYVRMMKIYLDNMKNETNNIETVPDLVTFKSAKKSWRRTHLFFPIERLPAQTEVDSSELRLLAPAIPNIDLINISIYQILNRRKRRFITEKIVYPSSHQPKWWDFDLTTAASSWLSGEPNLGIELECSGCQHEFHPLEASVNALVLPRNRRRSKRGIERTDCRTNDANRKCCRHKLQVDFKKLKLGEANSIIQPKTYEAGYCRGRCPLNYNYASNHSRIQSIVHRMNKTVPRVCCTGSKLSHLGVLRVDPHDSTKLQVEKWDNMIVLECACS</sequence>
<evidence type="ECO:0000256" key="4">
    <source>
        <dbReference type="ARBA" id="ARBA00023030"/>
    </source>
</evidence>
<name>A0AAW1MZU0_POPJA</name>
<keyword evidence="7" id="KW-0732">Signal</keyword>
<dbReference type="Gene3D" id="2.10.90.10">
    <property type="entry name" value="Cystine-knot cytokines"/>
    <property type="match status" value="1"/>
</dbReference>
<evidence type="ECO:0000256" key="5">
    <source>
        <dbReference type="ARBA" id="ARBA00023157"/>
    </source>
</evidence>
<dbReference type="AlphaFoldDB" id="A0AAW1MZU0"/>
<dbReference type="PROSITE" id="PS51362">
    <property type="entry name" value="TGF_BETA_2"/>
    <property type="match status" value="1"/>
</dbReference>
<dbReference type="CDD" id="cd13755">
    <property type="entry name" value="TGF_beta_maverick"/>
    <property type="match status" value="1"/>
</dbReference>
<keyword evidence="3" id="KW-0964">Secreted</keyword>
<dbReference type="GO" id="GO:0005615">
    <property type="term" value="C:extracellular space"/>
    <property type="evidence" value="ECO:0007669"/>
    <property type="project" value="TreeGrafter"/>
</dbReference>
<dbReference type="Proteomes" id="UP001458880">
    <property type="component" value="Unassembled WGS sequence"/>
</dbReference>
<gene>
    <name evidence="9" type="ORF">QE152_g4680</name>
</gene>
<dbReference type="InterPro" id="IPR015615">
    <property type="entry name" value="TGF-beta-rel"/>
</dbReference>
<evidence type="ECO:0000256" key="3">
    <source>
        <dbReference type="ARBA" id="ARBA00022525"/>
    </source>
</evidence>
<evidence type="ECO:0000259" key="8">
    <source>
        <dbReference type="PROSITE" id="PS51362"/>
    </source>
</evidence>
<comment type="similarity">
    <text evidence="2 6">Belongs to the TGF-beta family.</text>
</comment>
<dbReference type="Pfam" id="PF00019">
    <property type="entry name" value="TGF_beta"/>
    <property type="match status" value="1"/>
</dbReference>
<proteinExistence type="inferred from homology"/>
<feature type="domain" description="TGF-beta family profile" evidence="8">
    <location>
        <begin position="202"/>
        <end position="322"/>
    </location>
</feature>
<accession>A0AAW1MZU0</accession>
<dbReference type="SUPFAM" id="SSF57501">
    <property type="entry name" value="Cystine-knot cytokines"/>
    <property type="match status" value="1"/>
</dbReference>
<dbReference type="InterPro" id="IPR001111">
    <property type="entry name" value="TGF-b_propeptide"/>
</dbReference>
<dbReference type="GO" id="GO:0005125">
    <property type="term" value="F:cytokine activity"/>
    <property type="evidence" value="ECO:0007669"/>
    <property type="project" value="TreeGrafter"/>
</dbReference>
<evidence type="ECO:0000313" key="9">
    <source>
        <dbReference type="EMBL" id="KAK9751828.1"/>
    </source>
</evidence>
<comment type="caution">
    <text evidence="9">The sequence shown here is derived from an EMBL/GenBank/DDBJ whole genome shotgun (WGS) entry which is preliminary data.</text>
</comment>
<dbReference type="InterPro" id="IPR001839">
    <property type="entry name" value="TGF-b_C"/>
</dbReference>
<organism evidence="9 10">
    <name type="scientific">Popillia japonica</name>
    <name type="common">Japanese beetle</name>
    <dbReference type="NCBI Taxonomy" id="7064"/>
    <lineage>
        <taxon>Eukaryota</taxon>
        <taxon>Metazoa</taxon>
        <taxon>Ecdysozoa</taxon>
        <taxon>Arthropoda</taxon>
        <taxon>Hexapoda</taxon>
        <taxon>Insecta</taxon>
        <taxon>Pterygota</taxon>
        <taxon>Neoptera</taxon>
        <taxon>Endopterygota</taxon>
        <taxon>Coleoptera</taxon>
        <taxon>Polyphaga</taxon>
        <taxon>Scarabaeiformia</taxon>
        <taxon>Scarabaeidae</taxon>
        <taxon>Rutelinae</taxon>
        <taxon>Popillia</taxon>
    </lineage>
</organism>
<evidence type="ECO:0000256" key="2">
    <source>
        <dbReference type="ARBA" id="ARBA00006656"/>
    </source>
</evidence>
<dbReference type="InterPro" id="IPR017948">
    <property type="entry name" value="TGFb_CS"/>
</dbReference>
<dbReference type="EMBL" id="JASPKY010000025">
    <property type="protein sequence ID" value="KAK9751828.1"/>
    <property type="molecule type" value="Genomic_DNA"/>
</dbReference>
<reference evidence="9 10" key="1">
    <citation type="journal article" date="2024" name="BMC Genomics">
        <title>De novo assembly and annotation of Popillia japonica's genome with initial clues to its potential as an invasive pest.</title>
        <authorList>
            <person name="Cucini C."/>
            <person name="Boschi S."/>
            <person name="Funari R."/>
            <person name="Cardaioli E."/>
            <person name="Iannotti N."/>
            <person name="Marturano G."/>
            <person name="Paoli F."/>
            <person name="Bruttini M."/>
            <person name="Carapelli A."/>
            <person name="Frati F."/>
            <person name="Nardi F."/>
        </authorList>
    </citation>
    <scope>NUCLEOTIDE SEQUENCE [LARGE SCALE GENOMIC DNA]</scope>
    <source>
        <strain evidence="9">DMR45628</strain>
    </source>
</reference>
<evidence type="ECO:0000256" key="1">
    <source>
        <dbReference type="ARBA" id="ARBA00004613"/>
    </source>
</evidence>
<comment type="subcellular location">
    <subcellularLocation>
        <location evidence="1">Secreted</location>
    </subcellularLocation>
</comment>
<dbReference type="SMART" id="SM00204">
    <property type="entry name" value="TGFB"/>
    <property type="match status" value="1"/>
</dbReference>
<keyword evidence="4 6" id="KW-0339">Growth factor</keyword>
<dbReference type="Gene3D" id="2.60.120.970">
    <property type="match status" value="1"/>
</dbReference>
<dbReference type="PROSITE" id="PS00250">
    <property type="entry name" value="TGF_BETA_1"/>
    <property type="match status" value="1"/>
</dbReference>
<dbReference type="InterPro" id="IPR029034">
    <property type="entry name" value="Cystine-knot_cytokine"/>
</dbReference>
<feature type="signal peptide" evidence="7">
    <location>
        <begin position="1"/>
        <end position="26"/>
    </location>
</feature>
<evidence type="ECO:0000256" key="6">
    <source>
        <dbReference type="RuleBase" id="RU000354"/>
    </source>
</evidence>
<dbReference type="PANTHER" id="PTHR11848:SF119">
    <property type="entry name" value="TGF-BETA FAMILY PROFILE DOMAIN-CONTAINING PROTEIN"/>
    <property type="match status" value="1"/>
</dbReference>
<dbReference type="PANTHER" id="PTHR11848">
    <property type="entry name" value="TGF-BETA FAMILY"/>
    <property type="match status" value="1"/>
</dbReference>
<dbReference type="GO" id="GO:0008083">
    <property type="term" value="F:growth factor activity"/>
    <property type="evidence" value="ECO:0007669"/>
    <property type="project" value="UniProtKB-KW"/>
</dbReference>
<evidence type="ECO:0000256" key="7">
    <source>
        <dbReference type="SAM" id="SignalP"/>
    </source>
</evidence>
<feature type="chain" id="PRO_5043587233" evidence="7">
    <location>
        <begin position="27"/>
        <end position="322"/>
    </location>
</feature>
<keyword evidence="5" id="KW-1015">Disulfide bond</keyword>
<dbReference type="Pfam" id="PF00688">
    <property type="entry name" value="TGFb_propeptide"/>
    <property type="match status" value="1"/>
</dbReference>
<protein>
    <submittedName>
        <fullName evidence="9">TGF-beta propeptide</fullName>
    </submittedName>
</protein>
<evidence type="ECO:0000313" key="10">
    <source>
        <dbReference type="Proteomes" id="UP001458880"/>
    </source>
</evidence>